<dbReference type="InterPro" id="IPR050153">
    <property type="entry name" value="Metal_Ion_Import_ABC"/>
</dbReference>
<dbReference type="GO" id="GO:0016887">
    <property type="term" value="F:ATP hydrolysis activity"/>
    <property type="evidence" value="ECO:0007669"/>
    <property type="project" value="InterPro"/>
</dbReference>
<accession>A0A178T5S5</accession>
<evidence type="ECO:0000256" key="4">
    <source>
        <dbReference type="ARBA" id="ARBA00022840"/>
    </source>
</evidence>
<dbReference type="InterPro" id="IPR003439">
    <property type="entry name" value="ABC_transporter-like_ATP-bd"/>
</dbReference>
<feature type="domain" description="ABC transporter" evidence="5">
    <location>
        <begin position="1"/>
        <end position="226"/>
    </location>
</feature>
<dbReference type="Gene3D" id="3.40.50.300">
    <property type="entry name" value="P-loop containing nucleotide triphosphate hydrolases"/>
    <property type="match status" value="1"/>
</dbReference>
<keyword evidence="3" id="KW-0547">Nucleotide-binding</keyword>
<name>A0A178T5S5_9BACL</name>
<dbReference type="PANTHER" id="PTHR42734:SF17">
    <property type="entry name" value="METAL TRANSPORT SYSTEM ATP-BINDING PROTEIN TM_0124-RELATED"/>
    <property type="match status" value="1"/>
</dbReference>
<evidence type="ECO:0000256" key="3">
    <source>
        <dbReference type="ARBA" id="ARBA00022741"/>
    </source>
</evidence>
<evidence type="ECO:0000313" key="6">
    <source>
        <dbReference type="EMBL" id="OAO76322.1"/>
    </source>
</evidence>
<dbReference type="Proteomes" id="UP000078336">
    <property type="component" value="Unassembled WGS sequence"/>
</dbReference>
<dbReference type="Pfam" id="PF00005">
    <property type="entry name" value="ABC_tran"/>
    <property type="match status" value="1"/>
</dbReference>
<keyword evidence="7" id="KW-1185">Reference proteome</keyword>
<comment type="similarity">
    <text evidence="1">Belongs to the ABC transporter superfamily.</text>
</comment>
<dbReference type="GO" id="GO:0005524">
    <property type="term" value="F:ATP binding"/>
    <property type="evidence" value="ECO:0007669"/>
    <property type="project" value="UniProtKB-KW"/>
</dbReference>
<protein>
    <submittedName>
        <fullName evidence="6">ABC-type cobalt transport system ATPase component</fullName>
    </submittedName>
</protein>
<dbReference type="SUPFAM" id="SSF52540">
    <property type="entry name" value="P-loop containing nucleoside triphosphate hydrolases"/>
    <property type="match status" value="1"/>
</dbReference>
<evidence type="ECO:0000259" key="5">
    <source>
        <dbReference type="PROSITE" id="PS50893"/>
    </source>
</evidence>
<keyword evidence="4" id="KW-0067">ATP-binding</keyword>
<evidence type="ECO:0000313" key="7">
    <source>
        <dbReference type="Proteomes" id="UP000078336"/>
    </source>
</evidence>
<dbReference type="PANTHER" id="PTHR42734">
    <property type="entry name" value="METAL TRANSPORT SYSTEM ATP-BINDING PROTEIN TM_0124-RELATED"/>
    <property type="match status" value="1"/>
</dbReference>
<dbReference type="RefSeq" id="WP_155116425.1">
    <property type="nucleotide sequence ID" value="NZ_JABJUS010000078.1"/>
</dbReference>
<evidence type="ECO:0000256" key="1">
    <source>
        <dbReference type="ARBA" id="ARBA00005417"/>
    </source>
</evidence>
<proteinExistence type="inferred from homology"/>
<dbReference type="InterPro" id="IPR003593">
    <property type="entry name" value="AAA+_ATPase"/>
</dbReference>
<sequence length="236" mass="27236">MKVNSLTYYYKDQVKPVLDKLCIEFETGKLNVIIGPNGAGKTTLLDIISGVISTNQFKSPFSEKDIVYQLQGIPLPAAMKGKDVIRVIFNCDSEFPFIERIKLFEQSLNSRERELFNKLWDRKIGHMSVGERRWLLIRSICQLERELYIFDEPTSGIDPDARLFILESIDNLVKKGKLVVMTTHILYELEYIDCKLYFLHRGNILYAGDYISFLNKYNTQNPDVAFQLFLNGDGDA</sequence>
<gene>
    <name evidence="6" type="ORF">TAF16_2707</name>
</gene>
<evidence type="ECO:0000256" key="2">
    <source>
        <dbReference type="ARBA" id="ARBA00022448"/>
    </source>
</evidence>
<dbReference type="SMART" id="SM00382">
    <property type="entry name" value="AAA"/>
    <property type="match status" value="1"/>
</dbReference>
<keyword evidence="2" id="KW-0813">Transport</keyword>
<reference evidence="6 7" key="1">
    <citation type="submission" date="2016-03" db="EMBL/GenBank/DDBJ databases">
        <title>Spore heat resistance.</title>
        <authorList>
            <person name="Boekhorst J."/>
            <person name="Berendsen E.M."/>
            <person name="Wells-Bennik M.H."/>
            <person name="Kuipers O.P."/>
        </authorList>
    </citation>
    <scope>NUCLEOTIDE SEQUENCE [LARGE SCALE GENOMIC DNA]</scope>
    <source>
        <strain evidence="6 7">AF16</strain>
    </source>
</reference>
<comment type="caution">
    <text evidence="6">The sequence shown here is derived from an EMBL/GenBank/DDBJ whole genome shotgun (WGS) entry which is preliminary data.</text>
</comment>
<dbReference type="EMBL" id="LUCQ01000169">
    <property type="protein sequence ID" value="OAO76322.1"/>
    <property type="molecule type" value="Genomic_DNA"/>
</dbReference>
<organism evidence="6 7">
    <name type="scientific">Anoxybacillus flavithermus</name>
    <dbReference type="NCBI Taxonomy" id="33934"/>
    <lineage>
        <taxon>Bacteria</taxon>
        <taxon>Bacillati</taxon>
        <taxon>Bacillota</taxon>
        <taxon>Bacilli</taxon>
        <taxon>Bacillales</taxon>
        <taxon>Anoxybacillaceae</taxon>
        <taxon>Anoxybacillus</taxon>
    </lineage>
</organism>
<dbReference type="PROSITE" id="PS50893">
    <property type="entry name" value="ABC_TRANSPORTER_2"/>
    <property type="match status" value="1"/>
</dbReference>
<dbReference type="AlphaFoldDB" id="A0A178T5S5"/>
<dbReference type="OrthoDB" id="2968466at2"/>
<dbReference type="PATRIC" id="fig|33934.6.peg.2320"/>
<dbReference type="InterPro" id="IPR027417">
    <property type="entry name" value="P-loop_NTPase"/>
</dbReference>